<name>A0A6J5ND61_9CAUD</name>
<organism evidence="1">
    <name type="scientific">uncultured Caudovirales phage</name>
    <dbReference type="NCBI Taxonomy" id="2100421"/>
    <lineage>
        <taxon>Viruses</taxon>
        <taxon>Duplodnaviria</taxon>
        <taxon>Heunggongvirae</taxon>
        <taxon>Uroviricota</taxon>
        <taxon>Caudoviricetes</taxon>
        <taxon>Peduoviridae</taxon>
        <taxon>Maltschvirus</taxon>
        <taxon>Maltschvirus maltsch</taxon>
    </lineage>
</organism>
<dbReference type="EMBL" id="LR796593">
    <property type="protein sequence ID" value="CAB4153399.1"/>
    <property type="molecule type" value="Genomic_DNA"/>
</dbReference>
<proteinExistence type="predicted"/>
<reference evidence="1" key="1">
    <citation type="submission" date="2020-04" db="EMBL/GenBank/DDBJ databases">
        <authorList>
            <person name="Chiriac C."/>
            <person name="Salcher M."/>
            <person name="Ghai R."/>
            <person name="Kavagutti S V."/>
        </authorList>
    </citation>
    <scope>NUCLEOTIDE SEQUENCE</scope>
</reference>
<accession>A0A6J5ND61</accession>
<protein>
    <submittedName>
        <fullName evidence="1">Uncharacterized protein</fullName>
    </submittedName>
</protein>
<sequence>MILTIDTLAERYKMLPSEIMARSTTFDLYVMDAAMSYHNYQQKKAQNHGVPPAPELSESEMLEIIRKTRKDG</sequence>
<gene>
    <name evidence="1" type="ORF">UFOVP623_21</name>
</gene>
<evidence type="ECO:0000313" key="1">
    <source>
        <dbReference type="EMBL" id="CAB4153399.1"/>
    </source>
</evidence>